<comment type="similarity">
    <text evidence="1">Belongs to the LytR/CpsA/Psr (LCP) family.</text>
</comment>
<keyword evidence="6" id="KW-1185">Reference proteome</keyword>
<accession>A0A4Q7NSV2</accession>
<dbReference type="Pfam" id="PF03816">
    <property type="entry name" value="LytR_cpsA_psr"/>
    <property type="match status" value="1"/>
</dbReference>
<sequence length="370" mass="39505">MSDWPEGWDRPPDVPPRAPELQPQQPRTTVLPAHLDPRAPAPPPRPTARPRRSPRLPRVRVLRWVRPRRVLALVVLVVVLLAANLVAVGVWTATHLQHLDALPPAAGRPHDGSDSVWLLVGSDSRSSLTRAQRAALHTGTAEGQRTDTILLLAVPRTGKPVLVSLPRDSWVTIPGHGKDKLNAAYAYGGAQLLVRTVEGATGVHVDHVAEVGFLGIVDLTDAVGGVPVCVPRAMQDAKSGLDVAKGCQTFDGKTALAYVRARYSDPKGDLGRVERQRAYLRALLGKAVSWSLLLRPDRQWRLARGGTSAVAVDGAGPVELARLVRAVRQVGGPGTEATVPVSTTALRTSRGVAVAWDAAAAKALFAQLAR</sequence>
<dbReference type="RefSeq" id="WP_130492713.1">
    <property type="nucleotide sequence ID" value="NZ_SGXD01000002.1"/>
</dbReference>
<evidence type="ECO:0000256" key="1">
    <source>
        <dbReference type="ARBA" id="ARBA00006068"/>
    </source>
</evidence>
<dbReference type="PANTHER" id="PTHR33392">
    <property type="entry name" value="POLYISOPRENYL-TEICHOIC ACID--PEPTIDOGLYCAN TEICHOIC ACID TRANSFERASE TAGU"/>
    <property type="match status" value="1"/>
</dbReference>
<dbReference type="OrthoDB" id="9782542at2"/>
<dbReference type="InterPro" id="IPR004474">
    <property type="entry name" value="LytR_CpsA_psr"/>
</dbReference>
<feature type="transmembrane region" description="Helical" evidence="3">
    <location>
        <begin position="70"/>
        <end position="91"/>
    </location>
</feature>
<comment type="caution">
    <text evidence="5">The sequence shown here is derived from an EMBL/GenBank/DDBJ whole genome shotgun (WGS) entry which is preliminary data.</text>
</comment>
<feature type="domain" description="Cell envelope-related transcriptional attenuator" evidence="4">
    <location>
        <begin position="145"/>
        <end position="287"/>
    </location>
</feature>
<evidence type="ECO:0000313" key="6">
    <source>
        <dbReference type="Proteomes" id="UP000293638"/>
    </source>
</evidence>
<reference evidence="5 6" key="1">
    <citation type="submission" date="2019-02" db="EMBL/GenBank/DDBJ databases">
        <title>Genomic Encyclopedia of Type Strains, Phase IV (KMG-IV): sequencing the most valuable type-strain genomes for metagenomic binning, comparative biology and taxonomic classification.</title>
        <authorList>
            <person name="Goeker M."/>
        </authorList>
    </citation>
    <scope>NUCLEOTIDE SEQUENCE [LARGE SCALE GENOMIC DNA]</scope>
    <source>
        <strain evidence="5 6">DSM 45622</strain>
    </source>
</reference>
<keyword evidence="3" id="KW-0472">Membrane</keyword>
<evidence type="ECO:0000259" key="4">
    <source>
        <dbReference type="Pfam" id="PF03816"/>
    </source>
</evidence>
<dbReference type="NCBIfam" id="TIGR00350">
    <property type="entry name" value="lytR_cpsA_psr"/>
    <property type="match status" value="1"/>
</dbReference>
<dbReference type="PANTHER" id="PTHR33392:SF6">
    <property type="entry name" value="POLYISOPRENYL-TEICHOIC ACID--PEPTIDOGLYCAN TEICHOIC ACID TRANSFERASE TAGU"/>
    <property type="match status" value="1"/>
</dbReference>
<gene>
    <name evidence="5" type="ORF">EV189_2007</name>
</gene>
<dbReference type="InterPro" id="IPR050922">
    <property type="entry name" value="LytR/CpsA/Psr_CW_biosynth"/>
</dbReference>
<dbReference type="Gene3D" id="3.40.630.190">
    <property type="entry name" value="LCP protein"/>
    <property type="match status" value="1"/>
</dbReference>
<keyword evidence="3" id="KW-1133">Transmembrane helix</keyword>
<dbReference type="Proteomes" id="UP000293638">
    <property type="component" value="Unassembled WGS sequence"/>
</dbReference>
<keyword evidence="3" id="KW-0812">Transmembrane</keyword>
<dbReference type="EMBL" id="SGXD01000002">
    <property type="protein sequence ID" value="RZS90223.1"/>
    <property type="molecule type" value="Genomic_DNA"/>
</dbReference>
<protein>
    <submittedName>
        <fullName evidence="5">LytR family transcriptional attenuator</fullName>
    </submittedName>
</protein>
<organism evidence="5 6">
    <name type="scientific">Motilibacter rhizosphaerae</name>
    <dbReference type="NCBI Taxonomy" id="598652"/>
    <lineage>
        <taxon>Bacteria</taxon>
        <taxon>Bacillati</taxon>
        <taxon>Actinomycetota</taxon>
        <taxon>Actinomycetes</taxon>
        <taxon>Motilibacterales</taxon>
        <taxon>Motilibacteraceae</taxon>
        <taxon>Motilibacter</taxon>
    </lineage>
</organism>
<feature type="region of interest" description="Disordered" evidence="2">
    <location>
        <begin position="1"/>
        <end position="53"/>
    </location>
</feature>
<name>A0A4Q7NSV2_9ACTN</name>
<evidence type="ECO:0000313" key="5">
    <source>
        <dbReference type="EMBL" id="RZS90223.1"/>
    </source>
</evidence>
<proteinExistence type="inferred from homology"/>
<evidence type="ECO:0000256" key="2">
    <source>
        <dbReference type="SAM" id="MobiDB-lite"/>
    </source>
</evidence>
<evidence type="ECO:0000256" key="3">
    <source>
        <dbReference type="SAM" id="Phobius"/>
    </source>
</evidence>
<dbReference type="AlphaFoldDB" id="A0A4Q7NSV2"/>